<gene>
    <name evidence="4" type="ORF">BU23DRAFT_583422</name>
</gene>
<dbReference type="InterPro" id="IPR000172">
    <property type="entry name" value="GMC_OxRdtase_N"/>
</dbReference>
<dbReference type="PROSITE" id="PS00624">
    <property type="entry name" value="GMC_OXRED_2"/>
    <property type="match status" value="1"/>
</dbReference>
<dbReference type="SUPFAM" id="SSF54373">
    <property type="entry name" value="FAD-linked reductases, C-terminal domain"/>
    <property type="match status" value="1"/>
</dbReference>
<keyword evidence="2" id="KW-0274">FAD</keyword>
<keyword evidence="5" id="KW-1185">Reference proteome</keyword>
<dbReference type="InterPro" id="IPR007867">
    <property type="entry name" value="GMC_OxRtase_C"/>
</dbReference>
<feature type="binding site" evidence="2">
    <location>
        <position position="173"/>
    </location>
    <ligand>
        <name>FAD</name>
        <dbReference type="ChEBI" id="CHEBI:57692"/>
    </ligand>
</feature>
<dbReference type="SUPFAM" id="SSF51905">
    <property type="entry name" value="FAD/NAD(P)-binding domain"/>
    <property type="match status" value="1"/>
</dbReference>
<evidence type="ECO:0000259" key="3">
    <source>
        <dbReference type="PROSITE" id="PS00624"/>
    </source>
</evidence>
<dbReference type="Pfam" id="PF05199">
    <property type="entry name" value="GMC_oxred_C"/>
    <property type="match status" value="1"/>
</dbReference>
<comment type="similarity">
    <text evidence="1">Belongs to the GMC oxidoreductase family.</text>
</comment>
<dbReference type="PANTHER" id="PTHR11552">
    <property type="entry name" value="GLUCOSE-METHANOL-CHOLINE GMC OXIDOREDUCTASE"/>
    <property type="match status" value="1"/>
</dbReference>
<dbReference type="PANTHER" id="PTHR11552:SF78">
    <property type="entry name" value="GLUCOSE-METHANOL-CHOLINE OXIDOREDUCTASE N-TERMINAL DOMAIN-CONTAINING PROTEIN"/>
    <property type="match status" value="1"/>
</dbReference>
<dbReference type="Gene3D" id="3.50.50.60">
    <property type="entry name" value="FAD/NAD(P)-binding domain"/>
    <property type="match status" value="1"/>
</dbReference>
<feature type="binding site" evidence="2">
    <location>
        <begin position="471"/>
        <end position="472"/>
    </location>
    <ligand>
        <name>FAD</name>
        <dbReference type="ChEBI" id="CHEBI:57692"/>
    </ligand>
</feature>
<evidence type="ECO:0000256" key="1">
    <source>
        <dbReference type="ARBA" id="ARBA00010790"/>
    </source>
</evidence>
<dbReference type="InterPro" id="IPR012132">
    <property type="entry name" value="GMC_OxRdtase"/>
</dbReference>
<dbReference type="InterPro" id="IPR036188">
    <property type="entry name" value="FAD/NAD-bd_sf"/>
</dbReference>
<organism evidence="4 5">
    <name type="scientific">Bimuria novae-zelandiae CBS 107.79</name>
    <dbReference type="NCBI Taxonomy" id="1447943"/>
    <lineage>
        <taxon>Eukaryota</taxon>
        <taxon>Fungi</taxon>
        <taxon>Dikarya</taxon>
        <taxon>Ascomycota</taxon>
        <taxon>Pezizomycotina</taxon>
        <taxon>Dothideomycetes</taxon>
        <taxon>Pleosporomycetidae</taxon>
        <taxon>Pleosporales</taxon>
        <taxon>Massarineae</taxon>
        <taxon>Didymosphaeriaceae</taxon>
        <taxon>Bimuria</taxon>
    </lineage>
</organism>
<dbReference type="Proteomes" id="UP000800036">
    <property type="component" value="Unassembled WGS sequence"/>
</dbReference>
<dbReference type="Gene3D" id="3.30.560.10">
    <property type="entry name" value="Glucose Oxidase, domain 3"/>
    <property type="match status" value="1"/>
</dbReference>
<evidence type="ECO:0000313" key="5">
    <source>
        <dbReference type="Proteomes" id="UP000800036"/>
    </source>
</evidence>
<sequence>MSGLLPTSNATLFYQSKPEKQLNGRELIVPSGGTLGGGSSIALMMYSRAQRSDFDSWNIPGWSADEMIPYLQKLETYHGPGPKSVHGYSGPITVSEGTYRANRSTQDYIQAAGQVGYPEIEDLSGLDYNNGVQPALHWIGTDGRRQDTALRYIHPKIQSGKYPGLNVLVDTQVKRVIFEGKRASGVECRPNPKVQASGPYFNVRARKMVIVSSGALGTPLILERSGIGNPDILKRAGIEVVSRLSAVGENYQDHHLITYPYYTNINEDETLDGLLSGRLDAAEAIQRSAPILGWNGQDVTGKLRPTEEEVAELGPAFQAYWEKEYKNDANKPLFLTALVNFFPADPSLVPVGQYLTASTFTAYPVSRGSIHITGPGIDDKPDFSTGFFSDPEGLDVLRHLWVYKKQREIFRRMKAYRGEVEILHPQFAPNSNATPVRLNDSPPGNISDIKYTPEDDDAIKKWAREQVGTTWHSLGTCRMGAREDNAVVDQNLAVYGVEGLKVADMSIPPLNVAANTMNTAVAIGEKAAEIFIKELGLHR</sequence>
<dbReference type="GO" id="GO:0050660">
    <property type="term" value="F:flavin adenine dinucleotide binding"/>
    <property type="evidence" value="ECO:0007669"/>
    <property type="project" value="InterPro"/>
</dbReference>
<comment type="cofactor">
    <cofactor evidence="2">
        <name>FAD</name>
        <dbReference type="ChEBI" id="CHEBI:57692"/>
    </cofactor>
</comment>
<reference evidence="4" key="1">
    <citation type="journal article" date="2020" name="Stud. Mycol.">
        <title>101 Dothideomycetes genomes: a test case for predicting lifestyles and emergence of pathogens.</title>
        <authorList>
            <person name="Haridas S."/>
            <person name="Albert R."/>
            <person name="Binder M."/>
            <person name="Bloem J."/>
            <person name="Labutti K."/>
            <person name="Salamov A."/>
            <person name="Andreopoulos B."/>
            <person name="Baker S."/>
            <person name="Barry K."/>
            <person name="Bills G."/>
            <person name="Bluhm B."/>
            <person name="Cannon C."/>
            <person name="Castanera R."/>
            <person name="Culley D."/>
            <person name="Daum C."/>
            <person name="Ezra D."/>
            <person name="Gonzalez J."/>
            <person name="Henrissat B."/>
            <person name="Kuo A."/>
            <person name="Liang C."/>
            <person name="Lipzen A."/>
            <person name="Lutzoni F."/>
            <person name="Magnuson J."/>
            <person name="Mondo S."/>
            <person name="Nolan M."/>
            <person name="Ohm R."/>
            <person name="Pangilinan J."/>
            <person name="Park H.-J."/>
            <person name="Ramirez L."/>
            <person name="Alfaro M."/>
            <person name="Sun H."/>
            <person name="Tritt A."/>
            <person name="Yoshinaga Y."/>
            <person name="Zwiers L.-H."/>
            <person name="Turgeon B."/>
            <person name="Goodwin S."/>
            <person name="Spatafora J."/>
            <person name="Crous P."/>
            <person name="Grigoriev I."/>
        </authorList>
    </citation>
    <scope>NUCLEOTIDE SEQUENCE</scope>
    <source>
        <strain evidence="4">CBS 107.79</strain>
    </source>
</reference>
<feature type="domain" description="Glucose-methanol-choline oxidoreductase N-terminal" evidence="3">
    <location>
        <begin position="214"/>
        <end position="228"/>
    </location>
</feature>
<proteinExistence type="inferred from homology"/>
<dbReference type="AlphaFoldDB" id="A0A6A5UU13"/>
<dbReference type="OrthoDB" id="269227at2759"/>
<accession>A0A6A5UU13</accession>
<evidence type="ECO:0000256" key="2">
    <source>
        <dbReference type="PIRSR" id="PIRSR000137-2"/>
    </source>
</evidence>
<protein>
    <submittedName>
        <fullName evidence="4">Alcohol oxidase</fullName>
    </submittedName>
</protein>
<dbReference type="Pfam" id="PF00732">
    <property type="entry name" value="GMC_oxred_N"/>
    <property type="match status" value="1"/>
</dbReference>
<evidence type="ECO:0000313" key="4">
    <source>
        <dbReference type="EMBL" id="KAF1968198.1"/>
    </source>
</evidence>
<keyword evidence="2" id="KW-0285">Flavoprotein</keyword>
<name>A0A6A5UU13_9PLEO</name>
<dbReference type="PIRSF" id="PIRSF000137">
    <property type="entry name" value="Alcohol_oxidase"/>
    <property type="match status" value="1"/>
</dbReference>
<dbReference type="EMBL" id="ML976723">
    <property type="protein sequence ID" value="KAF1968198.1"/>
    <property type="molecule type" value="Genomic_DNA"/>
</dbReference>
<dbReference type="GO" id="GO:0016614">
    <property type="term" value="F:oxidoreductase activity, acting on CH-OH group of donors"/>
    <property type="evidence" value="ECO:0007669"/>
    <property type="project" value="InterPro"/>
</dbReference>